<dbReference type="GeneID" id="19404366"/>
<feature type="compositionally biased region" description="Acidic residues" evidence="1">
    <location>
        <begin position="90"/>
        <end position="102"/>
    </location>
</feature>
<protein>
    <submittedName>
        <fullName evidence="2">Uncharacterized protein</fullName>
    </submittedName>
</protein>
<dbReference type="HOGENOM" id="CLU_2279233_0_0_1"/>
<name>R0IUK7_EXST2</name>
<evidence type="ECO:0000256" key="1">
    <source>
        <dbReference type="SAM" id="MobiDB-lite"/>
    </source>
</evidence>
<dbReference type="AlphaFoldDB" id="R0IUK7"/>
<gene>
    <name evidence="2" type="ORF">SETTUDRAFT_38525</name>
</gene>
<reference evidence="2 3" key="1">
    <citation type="journal article" date="2012" name="PLoS Pathog.">
        <title>Diverse lifestyles and strategies of plant pathogenesis encoded in the genomes of eighteen Dothideomycetes fungi.</title>
        <authorList>
            <person name="Ohm R.A."/>
            <person name="Feau N."/>
            <person name="Henrissat B."/>
            <person name="Schoch C.L."/>
            <person name="Horwitz B.A."/>
            <person name="Barry K.W."/>
            <person name="Condon B.J."/>
            <person name="Copeland A.C."/>
            <person name="Dhillon B."/>
            <person name="Glaser F."/>
            <person name="Hesse C.N."/>
            <person name="Kosti I."/>
            <person name="LaButti K."/>
            <person name="Lindquist E.A."/>
            <person name="Lucas S."/>
            <person name="Salamov A.A."/>
            <person name="Bradshaw R.E."/>
            <person name="Ciuffetti L."/>
            <person name="Hamelin R.C."/>
            <person name="Kema G.H.J."/>
            <person name="Lawrence C."/>
            <person name="Scott J.A."/>
            <person name="Spatafora J.W."/>
            <person name="Turgeon B.G."/>
            <person name="de Wit P.J.G.M."/>
            <person name="Zhong S."/>
            <person name="Goodwin S.B."/>
            <person name="Grigoriev I.V."/>
        </authorList>
    </citation>
    <scope>NUCLEOTIDE SEQUENCE [LARGE SCALE GENOMIC DNA]</scope>
    <source>
        <strain evidence="3">28A</strain>
    </source>
</reference>
<dbReference type="Proteomes" id="UP000016935">
    <property type="component" value="Unassembled WGS sequence"/>
</dbReference>
<evidence type="ECO:0000313" key="3">
    <source>
        <dbReference type="Proteomes" id="UP000016935"/>
    </source>
</evidence>
<feature type="region of interest" description="Disordered" evidence="1">
    <location>
        <begin position="27"/>
        <end position="102"/>
    </location>
</feature>
<accession>R0IUK7</accession>
<reference evidence="2 3" key="2">
    <citation type="journal article" date="2013" name="PLoS Genet.">
        <title>Comparative genome structure, secondary metabolite, and effector coding capacity across Cochliobolus pathogens.</title>
        <authorList>
            <person name="Condon B.J."/>
            <person name="Leng Y."/>
            <person name="Wu D."/>
            <person name="Bushley K.E."/>
            <person name="Ohm R.A."/>
            <person name="Otillar R."/>
            <person name="Martin J."/>
            <person name="Schackwitz W."/>
            <person name="Grimwood J."/>
            <person name="MohdZainudin N."/>
            <person name="Xue C."/>
            <person name="Wang R."/>
            <person name="Manning V.A."/>
            <person name="Dhillon B."/>
            <person name="Tu Z.J."/>
            <person name="Steffenson B.J."/>
            <person name="Salamov A."/>
            <person name="Sun H."/>
            <person name="Lowry S."/>
            <person name="LaButti K."/>
            <person name="Han J."/>
            <person name="Copeland A."/>
            <person name="Lindquist E."/>
            <person name="Barry K."/>
            <person name="Schmutz J."/>
            <person name="Baker S.E."/>
            <person name="Ciuffetti L.M."/>
            <person name="Grigoriev I.V."/>
            <person name="Zhong S."/>
            <person name="Turgeon B.G."/>
        </authorList>
    </citation>
    <scope>NUCLEOTIDE SEQUENCE [LARGE SCALE GENOMIC DNA]</scope>
    <source>
        <strain evidence="3">28A</strain>
    </source>
</reference>
<organism evidence="2 3">
    <name type="scientific">Exserohilum turcicum (strain 28A)</name>
    <name type="common">Northern leaf blight fungus</name>
    <name type="synonym">Setosphaeria turcica</name>
    <dbReference type="NCBI Taxonomy" id="671987"/>
    <lineage>
        <taxon>Eukaryota</taxon>
        <taxon>Fungi</taxon>
        <taxon>Dikarya</taxon>
        <taxon>Ascomycota</taxon>
        <taxon>Pezizomycotina</taxon>
        <taxon>Dothideomycetes</taxon>
        <taxon>Pleosporomycetidae</taxon>
        <taxon>Pleosporales</taxon>
        <taxon>Pleosporineae</taxon>
        <taxon>Pleosporaceae</taxon>
        <taxon>Exserohilum</taxon>
    </lineage>
</organism>
<dbReference type="EMBL" id="KB908537">
    <property type="protein sequence ID" value="EOA88480.1"/>
    <property type="molecule type" value="Genomic_DNA"/>
</dbReference>
<proteinExistence type="predicted"/>
<sequence>MSRGLVTIEALQRRGIRLRVKTRIIAPPAPRKTARALQNSPRPNKASFPVPRAHSPSQAAPCPMRKRRCGEPTWAPRHASRQHRALAIQDDGDDDDEEEEEY</sequence>
<evidence type="ECO:0000313" key="2">
    <source>
        <dbReference type="EMBL" id="EOA88480.1"/>
    </source>
</evidence>
<dbReference type="RefSeq" id="XP_008023748.1">
    <property type="nucleotide sequence ID" value="XM_008025557.1"/>
</dbReference>
<keyword evidence="3" id="KW-1185">Reference proteome</keyword>